<evidence type="ECO:0008006" key="4">
    <source>
        <dbReference type="Google" id="ProtNLM"/>
    </source>
</evidence>
<name>D8LYV6_BLAHO</name>
<evidence type="ECO:0000313" key="3">
    <source>
        <dbReference type="Proteomes" id="UP000008312"/>
    </source>
</evidence>
<dbReference type="Proteomes" id="UP000008312">
    <property type="component" value="Unassembled WGS sequence"/>
</dbReference>
<dbReference type="GeneID" id="24922346"/>
<sequence length="371" mass="43998">MTEVKLEKTQEFLQIHLDENFYHPFINKTKTTRQYTTGDLLDVYVKFNVEKYVEIFLENIPADESRATLLLKKCKEMEHLNLWEFIMLSKAIGELSLELISAFFTHYYNGQWANCLCRIAAEPNEFLETVRRELKPYKNEMITDFIKDRNEIVAIHVAMYNMQGSRVIYDGFWTKHQYNIRGELHFGVKFSEKDKAEYSSDTLAMLYKGDFCMGIRHGKGEEYDGHGWLLYQGEFRNNKYHGNGKLFYPMGNVRYEGRFENGKYNGVGKEYDFTGLLKYVGTYVNGERHKEGSLYLAPHYFQDVGYYGKKNIQMNELHYHRVENCNLEDLNYGDRNEMRYTDQTFELFEKKKLPCCLREPKAYICNGIERD</sequence>
<dbReference type="SMART" id="SM00698">
    <property type="entry name" value="MORN"/>
    <property type="match status" value="2"/>
</dbReference>
<keyword evidence="3" id="KW-1185">Reference proteome</keyword>
<keyword evidence="1" id="KW-0677">Repeat</keyword>
<accession>D8LYV6</accession>
<dbReference type="OrthoDB" id="270720at2759"/>
<dbReference type="PANTHER" id="PTHR23084">
    <property type="entry name" value="PHOSPHATIDYLINOSITOL-4-PHOSPHATE 5-KINASE RELATED"/>
    <property type="match status" value="1"/>
</dbReference>
<dbReference type="InParanoid" id="D8LYV6"/>
<dbReference type="Gene3D" id="2.20.110.10">
    <property type="entry name" value="Histone H3 K4-specific methyltransferase SET7/9 N-terminal domain"/>
    <property type="match status" value="2"/>
</dbReference>
<dbReference type="EMBL" id="FN668640">
    <property type="protein sequence ID" value="CBK20995.2"/>
    <property type="molecule type" value="Genomic_DNA"/>
</dbReference>
<dbReference type="Pfam" id="PF02493">
    <property type="entry name" value="MORN"/>
    <property type="match status" value="4"/>
</dbReference>
<proteinExistence type="predicted"/>
<gene>
    <name evidence="2" type="ORF">GSBLH_T00006221001</name>
</gene>
<dbReference type="InterPro" id="IPR003409">
    <property type="entry name" value="MORN"/>
</dbReference>
<evidence type="ECO:0000256" key="1">
    <source>
        <dbReference type="ARBA" id="ARBA00022737"/>
    </source>
</evidence>
<dbReference type="SUPFAM" id="SSF82185">
    <property type="entry name" value="Histone H3 K4-specific methyltransferase SET7/9 N-terminal domain"/>
    <property type="match status" value="1"/>
</dbReference>
<organism evidence="2">
    <name type="scientific">Blastocystis hominis</name>
    <dbReference type="NCBI Taxonomy" id="12968"/>
    <lineage>
        <taxon>Eukaryota</taxon>
        <taxon>Sar</taxon>
        <taxon>Stramenopiles</taxon>
        <taxon>Bigyra</taxon>
        <taxon>Opalozoa</taxon>
        <taxon>Opalinata</taxon>
        <taxon>Blastocystidae</taxon>
        <taxon>Blastocystis</taxon>
    </lineage>
</organism>
<protein>
    <recommendedName>
        <fullName evidence="4">MORN repeat protein</fullName>
    </recommendedName>
</protein>
<evidence type="ECO:0000313" key="2">
    <source>
        <dbReference type="EMBL" id="CBK20995.2"/>
    </source>
</evidence>
<dbReference type="AlphaFoldDB" id="D8LYV6"/>
<reference evidence="2" key="1">
    <citation type="submission" date="2010-02" db="EMBL/GenBank/DDBJ databases">
        <title>Sequencing and annotation of the Blastocystis hominis genome.</title>
        <authorList>
            <person name="Wincker P."/>
        </authorList>
    </citation>
    <scope>NUCLEOTIDE SEQUENCE</scope>
    <source>
        <strain evidence="2">Singapore isolate B</strain>
    </source>
</reference>
<dbReference type="PANTHER" id="PTHR23084:SF263">
    <property type="entry name" value="MORN REPEAT-CONTAINING PROTEIN 1"/>
    <property type="match status" value="1"/>
</dbReference>
<dbReference type="RefSeq" id="XP_012895043.1">
    <property type="nucleotide sequence ID" value="XM_013039589.1"/>
</dbReference>